<dbReference type="AlphaFoldDB" id="A0A9D1UQ52"/>
<evidence type="ECO:0000313" key="5">
    <source>
        <dbReference type="Proteomes" id="UP000824189"/>
    </source>
</evidence>
<evidence type="ECO:0000256" key="2">
    <source>
        <dbReference type="ARBA" id="ARBA00023150"/>
    </source>
</evidence>
<dbReference type="CDD" id="cd00886">
    <property type="entry name" value="MogA_MoaB"/>
    <property type="match status" value="1"/>
</dbReference>
<dbReference type="PANTHER" id="PTHR43764:SF1">
    <property type="entry name" value="MOLYBDOPTERIN MOLYBDOTRANSFERASE"/>
    <property type="match status" value="1"/>
</dbReference>
<name>A0A9D1UQ52_9CORY</name>
<evidence type="ECO:0000259" key="3">
    <source>
        <dbReference type="SMART" id="SM00852"/>
    </source>
</evidence>
<dbReference type="EMBL" id="DXFZ01000070">
    <property type="protein sequence ID" value="HIW95967.1"/>
    <property type="molecule type" value="Genomic_DNA"/>
</dbReference>
<accession>A0A9D1UQ52</accession>
<dbReference type="Proteomes" id="UP000824189">
    <property type="component" value="Unassembled WGS sequence"/>
</dbReference>
<evidence type="ECO:0000256" key="1">
    <source>
        <dbReference type="ARBA" id="ARBA00005046"/>
    </source>
</evidence>
<dbReference type="Pfam" id="PF00994">
    <property type="entry name" value="MoCF_biosynth"/>
    <property type="match status" value="1"/>
</dbReference>
<dbReference type="InterPro" id="IPR008284">
    <property type="entry name" value="MoCF_biosynth_CS"/>
</dbReference>
<gene>
    <name evidence="4" type="ORF">H9867_05715</name>
</gene>
<comment type="pathway">
    <text evidence="1">Cofactor biosynthesis; molybdopterin biosynthesis.</text>
</comment>
<dbReference type="InterPro" id="IPR051920">
    <property type="entry name" value="MPT_Adenylyltrnsfr/MoaC-Rel"/>
</dbReference>
<reference evidence="4" key="1">
    <citation type="journal article" date="2021" name="PeerJ">
        <title>Extensive microbial diversity within the chicken gut microbiome revealed by metagenomics and culture.</title>
        <authorList>
            <person name="Gilroy R."/>
            <person name="Ravi A."/>
            <person name="Getino M."/>
            <person name="Pursley I."/>
            <person name="Horton D.L."/>
            <person name="Alikhan N.F."/>
            <person name="Baker D."/>
            <person name="Gharbi K."/>
            <person name="Hall N."/>
            <person name="Watson M."/>
            <person name="Adriaenssens E.M."/>
            <person name="Foster-Nyarko E."/>
            <person name="Jarju S."/>
            <person name="Secka A."/>
            <person name="Antonio M."/>
            <person name="Oren A."/>
            <person name="Chaudhuri R.R."/>
            <person name="La Ragione R."/>
            <person name="Hildebrand F."/>
            <person name="Pallen M.J."/>
        </authorList>
    </citation>
    <scope>NUCLEOTIDE SEQUENCE</scope>
    <source>
        <strain evidence="4">4376</strain>
    </source>
</reference>
<reference evidence="4" key="2">
    <citation type="submission" date="2021-04" db="EMBL/GenBank/DDBJ databases">
        <authorList>
            <person name="Gilroy R."/>
        </authorList>
    </citation>
    <scope>NUCLEOTIDE SEQUENCE</scope>
    <source>
        <strain evidence="4">4376</strain>
    </source>
</reference>
<dbReference type="InterPro" id="IPR001453">
    <property type="entry name" value="MoaB/Mog_dom"/>
</dbReference>
<dbReference type="PROSITE" id="PS01078">
    <property type="entry name" value="MOCF_BIOSYNTHESIS_1"/>
    <property type="match status" value="1"/>
</dbReference>
<keyword evidence="2" id="KW-0501">Molybdenum cofactor biosynthesis</keyword>
<sequence>MSRYGGDAATAEVIVASTRAAAGEYEDRSGALAVDWLRSQGFDTPDAAIVSDGDMPAHLGAKLADPAGLPRVLLTTGGTGLAADDRTVETVRPYLDKELPGIMSEFFRIGAQKVPTAVLSGGVAGTVGRTFVMTLPGSVGGVKDGLAVLEPVIGHLVAMLEGRTNHE</sequence>
<dbReference type="SMART" id="SM00852">
    <property type="entry name" value="MoCF_biosynth"/>
    <property type="match status" value="1"/>
</dbReference>
<protein>
    <submittedName>
        <fullName evidence="4">MogA/MoaB family molybdenum cofactor biosynthesis protein</fullName>
    </submittedName>
</protein>
<feature type="domain" description="MoaB/Mog" evidence="3">
    <location>
        <begin position="12"/>
        <end position="156"/>
    </location>
</feature>
<dbReference type="Gene3D" id="3.40.980.10">
    <property type="entry name" value="MoaB/Mog-like domain"/>
    <property type="match status" value="1"/>
</dbReference>
<dbReference type="InterPro" id="IPR036425">
    <property type="entry name" value="MoaB/Mog-like_dom_sf"/>
</dbReference>
<dbReference type="PANTHER" id="PTHR43764">
    <property type="entry name" value="MOLYBDENUM COFACTOR BIOSYNTHESIS"/>
    <property type="match status" value="1"/>
</dbReference>
<dbReference type="SUPFAM" id="SSF53218">
    <property type="entry name" value="Molybdenum cofactor biosynthesis proteins"/>
    <property type="match status" value="1"/>
</dbReference>
<evidence type="ECO:0000313" key="4">
    <source>
        <dbReference type="EMBL" id="HIW95967.1"/>
    </source>
</evidence>
<comment type="caution">
    <text evidence="4">The sequence shown here is derived from an EMBL/GenBank/DDBJ whole genome shotgun (WGS) entry which is preliminary data.</text>
</comment>
<dbReference type="GO" id="GO:0006777">
    <property type="term" value="P:Mo-molybdopterin cofactor biosynthetic process"/>
    <property type="evidence" value="ECO:0007669"/>
    <property type="project" value="UniProtKB-KW"/>
</dbReference>
<proteinExistence type="predicted"/>
<organism evidence="4 5">
    <name type="scientific">Candidatus Corynebacterium gallistercoris</name>
    <dbReference type="NCBI Taxonomy" id="2838530"/>
    <lineage>
        <taxon>Bacteria</taxon>
        <taxon>Bacillati</taxon>
        <taxon>Actinomycetota</taxon>
        <taxon>Actinomycetes</taxon>
        <taxon>Mycobacteriales</taxon>
        <taxon>Corynebacteriaceae</taxon>
        <taxon>Corynebacterium</taxon>
    </lineage>
</organism>